<dbReference type="RefSeq" id="WP_091238282.1">
    <property type="nucleotide sequence ID" value="NZ_FNAG01000001.1"/>
</dbReference>
<feature type="domain" description="Multidrug resistance protein MdtA-like barrel-sandwich hybrid" evidence="9">
    <location>
        <begin position="90"/>
        <end position="216"/>
    </location>
</feature>
<evidence type="ECO:0000256" key="6">
    <source>
        <dbReference type="SAM" id="Coils"/>
    </source>
</evidence>
<dbReference type="InterPro" id="IPR058625">
    <property type="entry name" value="MdtA-like_BSH"/>
</dbReference>
<feature type="domain" description="CusB-like beta-barrel" evidence="10">
    <location>
        <begin position="224"/>
        <end position="292"/>
    </location>
</feature>
<dbReference type="InterPro" id="IPR058637">
    <property type="entry name" value="YknX-like_C"/>
</dbReference>
<dbReference type="EMBL" id="FNAG01000001">
    <property type="protein sequence ID" value="SDD14941.1"/>
    <property type="molecule type" value="Genomic_DNA"/>
</dbReference>
<dbReference type="Pfam" id="PF25954">
    <property type="entry name" value="Beta-barrel_RND_2"/>
    <property type="match status" value="1"/>
</dbReference>
<keyword evidence="6" id="KW-0175">Coiled coil</keyword>
<feature type="coiled-coil region" evidence="6">
    <location>
        <begin position="129"/>
        <end position="156"/>
    </location>
</feature>
<dbReference type="Proteomes" id="UP000199603">
    <property type="component" value="Unassembled WGS sequence"/>
</dbReference>
<dbReference type="OrthoDB" id="9806939at2"/>
<evidence type="ECO:0000256" key="4">
    <source>
        <dbReference type="ARBA" id="ARBA00043263"/>
    </source>
</evidence>
<keyword evidence="8" id="KW-0732">Signal</keyword>
<evidence type="ECO:0000259" key="9">
    <source>
        <dbReference type="Pfam" id="PF25917"/>
    </source>
</evidence>
<evidence type="ECO:0000256" key="2">
    <source>
        <dbReference type="ARBA" id="ARBA00022448"/>
    </source>
</evidence>
<dbReference type="GO" id="GO:0015562">
    <property type="term" value="F:efflux transmembrane transporter activity"/>
    <property type="evidence" value="ECO:0007669"/>
    <property type="project" value="TreeGrafter"/>
</dbReference>
<feature type="compositionally biased region" description="Basic and acidic residues" evidence="7">
    <location>
        <begin position="49"/>
        <end position="60"/>
    </location>
</feature>
<dbReference type="FunFam" id="2.40.30.170:FF:000010">
    <property type="entry name" value="Efflux RND transporter periplasmic adaptor subunit"/>
    <property type="match status" value="1"/>
</dbReference>
<evidence type="ECO:0000313" key="12">
    <source>
        <dbReference type="EMBL" id="SDD14941.1"/>
    </source>
</evidence>
<dbReference type="GO" id="GO:0046686">
    <property type="term" value="P:response to cadmium ion"/>
    <property type="evidence" value="ECO:0007669"/>
    <property type="project" value="UniProtKB-KW"/>
</dbReference>
<organism evidence="12 13">
    <name type="scientific">Aquimonas voraii</name>
    <dbReference type="NCBI Taxonomy" id="265719"/>
    <lineage>
        <taxon>Bacteria</taxon>
        <taxon>Pseudomonadati</taxon>
        <taxon>Pseudomonadota</taxon>
        <taxon>Gammaproteobacteria</taxon>
        <taxon>Lysobacterales</taxon>
        <taxon>Lysobacteraceae</taxon>
        <taxon>Aquimonas</taxon>
    </lineage>
</organism>
<evidence type="ECO:0000256" key="7">
    <source>
        <dbReference type="SAM" id="MobiDB-lite"/>
    </source>
</evidence>
<comment type="function">
    <text evidence="5">CzcA and CzcB together would act in zinc efflux nearly as effectively as the complete czc efflux system (CzcABC). The CzcB protein is thought to funnel zinc cations to the CzcA transport protein.</text>
</comment>
<dbReference type="AlphaFoldDB" id="A0A1G6SE50"/>
<evidence type="ECO:0000259" key="11">
    <source>
        <dbReference type="Pfam" id="PF25989"/>
    </source>
</evidence>
<dbReference type="NCBIfam" id="TIGR01730">
    <property type="entry name" value="RND_mfp"/>
    <property type="match status" value="1"/>
</dbReference>
<evidence type="ECO:0000256" key="3">
    <source>
        <dbReference type="ARBA" id="ARBA00022833"/>
    </source>
</evidence>
<feature type="domain" description="YknX-like C-terminal permuted SH3-like" evidence="11">
    <location>
        <begin position="301"/>
        <end position="365"/>
    </location>
</feature>
<dbReference type="FunFam" id="2.40.420.20:FF:000006">
    <property type="entry name" value="RND family efflux transporter MFP subunit"/>
    <property type="match status" value="1"/>
</dbReference>
<dbReference type="GO" id="GO:1990281">
    <property type="term" value="C:efflux pump complex"/>
    <property type="evidence" value="ECO:0007669"/>
    <property type="project" value="TreeGrafter"/>
</dbReference>
<keyword evidence="13" id="KW-1185">Reference proteome</keyword>
<dbReference type="PANTHER" id="PTHR30469">
    <property type="entry name" value="MULTIDRUG RESISTANCE PROTEIN MDTA"/>
    <property type="match status" value="1"/>
</dbReference>
<evidence type="ECO:0000259" key="10">
    <source>
        <dbReference type="Pfam" id="PF25954"/>
    </source>
</evidence>
<keyword evidence="2" id="KW-0813">Transport</keyword>
<accession>A0A1G6SE50</accession>
<dbReference type="InterPro" id="IPR006143">
    <property type="entry name" value="RND_pump_MFP"/>
</dbReference>
<dbReference type="PANTHER" id="PTHR30469:SF38">
    <property type="entry name" value="HLYD FAMILY SECRETION PROTEIN"/>
    <property type="match status" value="1"/>
</dbReference>
<sequence length="393" mass="41711">MRAQSSPPILTTPVRLLGACVLAAALVFAAGCGRSENAADTGDSAAQADQEKKTGGREEQAVPVESALAVRQSVTASYSGTAPLEAPGEAQVVAKTSGVLLRLFAEEGDRVKAGQVLARIDPERPRLEVQRNEAMLRKLEAEYRRAQELFERKLLAAEAHERLRFDLDTQRAAYEMAKLELSYTEIVAPFDGVVAQRMAKEGNLIQINQAMFRVVDTSRLEAVLNVPERELATLKAGQPVALRVDAAPGVVFDGSIDRVSPVVDAASGTFRVVAAFSEPSGVLKPGMFGRIEVIYDERQQALTVPREALIEGEGVPAVFVVREGRAVRTPIEIGHLSGSVAEVRGGLSEGDRVVTTGKVTLRDGALLQLIGEPSAGVDAEAIAQGKPATGTAG</sequence>
<dbReference type="Pfam" id="PF25989">
    <property type="entry name" value="YknX_C"/>
    <property type="match status" value="1"/>
</dbReference>
<evidence type="ECO:0000256" key="5">
    <source>
        <dbReference type="ARBA" id="ARBA00058766"/>
    </source>
</evidence>
<dbReference type="Gene3D" id="2.40.30.170">
    <property type="match status" value="1"/>
</dbReference>
<comment type="similarity">
    <text evidence="1">Belongs to the membrane fusion protein (MFP) (TC 8.A.1) family.</text>
</comment>
<gene>
    <name evidence="12" type="ORF">SAMN04488509_101449</name>
</gene>
<keyword evidence="3" id="KW-0862">Zinc</keyword>
<dbReference type="InterPro" id="IPR058792">
    <property type="entry name" value="Beta-barrel_RND_2"/>
</dbReference>
<dbReference type="Gene3D" id="2.40.420.20">
    <property type="match status" value="1"/>
</dbReference>
<feature type="chain" id="PRO_5011551544" evidence="8">
    <location>
        <begin position="30"/>
        <end position="393"/>
    </location>
</feature>
<dbReference type="Pfam" id="PF25917">
    <property type="entry name" value="BSH_RND"/>
    <property type="match status" value="1"/>
</dbReference>
<proteinExistence type="inferred from homology"/>
<dbReference type="STRING" id="265719.SAMN04488509_101449"/>
<feature type="region of interest" description="Disordered" evidence="7">
    <location>
        <begin position="37"/>
        <end position="64"/>
    </location>
</feature>
<evidence type="ECO:0000256" key="1">
    <source>
        <dbReference type="ARBA" id="ARBA00009477"/>
    </source>
</evidence>
<dbReference type="PROSITE" id="PS51257">
    <property type="entry name" value="PROKAR_LIPOPROTEIN"/>
    <property type="match status" value="1"/>
</dbReference>
<dbReference type="SUPFAM" id="SSF111369">
    <property type="entry name" value="HlyD-like secretion proteins"/>
    <property type="match status" value="1"/>
</dbReference>
<protein>
    <submittedName>
        <fullName evidence="12">Membrane fusion protein, multidrug efflux system</fullName>
    </submittedName>
</protein>
<keyword evidence="4" id="KW-0105">Cadmium resistance</keyword>
<evidence type="ECO:0000256" key="8">
    <source>
        <dbReference type="SAM" id="SignalP"/>
    </source>
</evidence>
<name>A0A1G6SE50_9GAMM</name>
<feature type="signal peptide" evidence="8">
    <location>
        <begin position="1"/>
        <end position="29"/>
    </location>
</feature>
<reference evidence="12 13" key="1">
    <citation type="submission" date="2016-10" db="EMBL/GenBank/DDBJ databases">
        <authorList>
            <person name="de Groot N.N."/>
        </authorList>
    </citation>
    <scope>NUCLEOTIDE SEQUENCE [LARGE SCALE GENOMIC DNA]</scope>
    <source>
        <strain evidence="12 13">DSM 16957</strain>
    </source>
</reference>
<dbReference type="Gene3D" id="1.10.287.470">
    <property type="entry name" value="Helix hairpin bin"/>
    <property type="match status" value="1"/>
</dbReference>
<evidence type="ECO:0000313" key="13">
    <source>
        <dbReference type="Proteomes" id="UP000199603"/>
    </source>
</evidence>
<dbReference type="Gene3D" id="2.40.50.100">
    <property type="match status" value="1"/>
</dbReference>